<comment type="caution">
    <text evidence="1">The sequence shown here is derived from an EMBL/GenBank/DDBJ whole genome shotgun (WGS) entry which is preliminary data.</text>
</comment>
<dbReference type="AlphaFoldDB" id="A0A432LX42"/>
<proteinExistence type="predicted"/>
<sequence length="118" mass="13257">MRVQMEGQTLRLRVDEAELARLLSGGSAENCTLLPDGRTEIQRIRLADALAWRREDAIWNIDIPEADVRALSDRLPSRDGLHFSFSGSAAHPLEVLFDVDVRDSARRRFHKSSEGDAS</sequence>
<dbReference type="Proteomes" id="UP000267077">
    <property type="component" value="Unassembled WGS sequence"/>
</dbReference>
<keyword evidence="2" id="KW-1185">Reference proteome</keyword>
<gene>
    <name evidence="1" type="ORF">EKH79_01365</name>
</gene>
<accession>A0A432LX42</accession>
<protein>
    <submittedName>
        <fullName evidence="1">Uncharacterized protein</fullName>
    </submittedName>
</protein>
<name>A0A432LX42_9GAMM</name>
<evidence type="ECO:0000313" key="2">
    <source>
        <dbReference type="Proteomes" id="UP000267077"/>
    </source>
</evidence>
<dbReference type="EMBL" id="RYZR01000002">
    <property type="protein sequence ID" value="RUL66507.1"/>
    <property type="molecule type" value="Genomic_DNA"/>
</dbReference>
<reference evidence="1 2" key="1">
    <citation type="submission" date="2018-12" db="EMBL/GenBank/DDBJ databases">
        <title>Dyella dinghuensis sp. nov. DHOA06 and Dyella choica sp. nov. 4M-K27, isolated from forest soil.</title>
        <authorList>
            <person name="Qiu L.-H."/>
            <person name="Gao Z.-H."/>
        </authorList>
    </citation>
    <scope>NUCLEOTIDE SEQUENCE [LARGE SCALE GENOMIC DNA]</scope>
    <source>
        <strain evidence="1 2">DHOA06</strain>
    </source>
</reference>
<evidence type="ECO:0000313" key="1">
    <source>
        <dbReference type="EMBL" id="RUL66507.1"/>
    </source>
</evidence>
<dbReference type="OrthoDB" id="6025662at2"/>
<organism evidence="1 2">
    <name type="scientific">Dyella dinghuensis</name>
    <dbReference type="NCBI Taxonomy" id="1920169"/>
    <lineage>
        <taxon>Bacteria</taxon>
        <taxon>Pseudomonadati</taxon>
        <taxon>Pseudomonadota</taxon>
        <taxon>Gammaproteobacteria</taxon>
        <taxon>Lysobacterales</taxon>
        <taxon>Rhodanobacteraceae</taxon>
        <taxon>Dyella</taxon>
    </lineage>
</organism>
<dbReference type="RefSeq" id="WP_126672004.1">
    <property type="nucleotide sequence ID" value="NZ_RYZR01000002.1"/>
</dbReference>